<dbReference type="Pfam" id="PF01636">
    <property type="entry name" value="APH"/>
    <property type="match status" value="1"/>
</dbReference>
<dbReference type="PANTHER" id="PTHR21310:SF15">
    <property type="entry name" value="AMINOGLYCOSIDE PHOSPHOTRANSFERASE DOMAIN-CONTAINING PROTEIN"/>
    <property type="match status" value="1"/>
</dbReference>
<dbReference type="InterPro" id="IPR002575">
    <property type="entry name" value="Aminoglycoside_PTrfase"/>
</dbReference>
<dbReference type="InterPro" id="IPR011009">
    <property type="entry name" value="Kinase-like_dom_sf"/>
</dbReference>
<dbReference type="SUPFAM" id="SSF56112">
    <property type="entry name" value="Protein kinase-like (PK-like)"/>
    <property type="match status" value="1"/>
</dbReference>
<organism evidence="2 3">
    <name type="scientific">Streptomyces lannensis</name>
    <dbReference type="NCBI Taxonomy" id="766498"/>
    <lineage>
        <taxon>Bacteria</taxon>
        <taxon>Bacillati</taxon>
        <taxon>Actinomycetota</taxon>
        <taxon>Actinomycetes</taxon>
        <taxon>Kitasatosporales</taxon>
        <taxon>Streptomycetaceae</taxon>
        <taxon>Streptomyces</taxon>
    </lineage>
</organism>
<feature type="domain" description="Aminoglycoside phosphotransferase" evidence="1">
    <location>
        <begin position="85"/>
        <end position="255"/>
    </location>
</feature>
<dbReference type="Proteomes" id="UP001501563">
    <property type="component" value="Unassembled WGS sequence"/>
</dbReference>
<dbReference type="InterPro" id="IPR051678">
    <property type="entry name" value="AGP_Transferase"/>
</dbReference>
<dbReference type="EMBL" id="BAAAZA010000017">
    <property type="protein sequence ID" value="GAA3881765.1"/>
    <property type="molecule type" value="Genomic_DNA"/>
</dbReference>
<evidence type="ECO:0000313" key="3">
    <source>
        <dbReference type="Proteomes" id="UP001501563"/>
    </source>
</evidence>
<name>A0ABP7KM41_9ACTN</name>
<dbReference type="Gene3D" id="3.90.1200.10">
    <property type="match status" value="1"/>
</dbReference>
<dbReference type="PANTHER" id="PTHR21310">
    <property type="entry name" value="AMINOGLYCOSIDE PHOSPHOTRANSFERASE-RELATED-RELATED"/>
    <property type="match status" value="1"/>
</dbReference>
<proteinExistence type="predicted"/>
<evidence type="ECO:0000313" key="2">
    <source>
        <dbReference type="EMBL" id="GAA3881765.1"/>
    </source>
</evidence>
<keyword evidence="3" id="KW-1185">Reference proteome</keyword>
<reference evidence="3" key="1">
    <citation type="journal article" date="2019" name="Int. J. Syst. Evol. Microbiol.">
        <title>The Global Catalogue of Microorganisms (GCM) 10K type strain sequencing project: providing services to taxonomists for standard genome sequencing and annotation.</title>
        <authorList>
            <consortium name="The Broad Institute Genomics Platform"/>
            <consortium name="The Broad Institute Genome Sequencing Center for Infectious Disease"/>
            <person name="Wu L."/>
            <person name="Ma J."/>
        </authorList>
    </citation>
    <scope>NUCLEOTIDE SEQUENCE [LARGE SCALE GENOMIC DNA]</scope>
    <source>
        <strain evidence="3">JCM 16578</strain>
    </source>
</reference>
<comment type="caution">
    <text evidence="2">The sequence shown here is derived from an EMBL/GenBank/DDBJ whole genome shotgun (WGS) entry which is preliminary data.</text>
</comment>
<dbReference type="RefSeq" id="WP_345551901.1">
    <property type="nucleotide sequence ID" value="NZ_BAAAZA010000017.1"/>
</dbReference>
<gene>
    <name evidence="2" type="ORF">GCM10022207_55810</name>
</gene>
<accession>A0ABP7KM41</accession>
<evidence type="ECO:0000259" key="1">
    <source>
        <dbReference type="Pfam" id="PF01636"/>
    </source>
</evidence>
<sequence>MTAARTALTRDDLAPLARAALGRTRVLTGVRRLRGGSKKGVYRLALDDGSTAVAYVWSPDEDYWDEQPADPHDPFSHASGLDLLTASYERLTAVGVRTPRLLLADPTRTHLPADAAVVEDVPGGSLEELLEHDPYAAAATLAELARALEAMRGHTAPAFGKVAVVDRGGSAYGGSCEAVVRDRALRHIEETADREPRVAAVRERLRDRVHALAEAVRPRARHCLVHGELGPDHVLVDGEGRPVLIDIEGLMYFDVEWEHVFLELRLGPRHDRLKPRDLDEDRLRLYRSAMHLSLVAGPLRLLEGDFEDREPMRAIAEYNLRRVLESLEDRPPGIGVRHPRPSDP</sequence>
<protein>
    <submittedName>
        <fullName evidence="2">Phosphotransferase</fullName>
    </submittedName>
</protein>